<keyword evidence="4" id="KW-0862">Zinc</keyword>
<dbReference type="AlphaFoldDB" id="A0A1Y5F8H5"/>
<feature type="domain" description="Metallo-beta-lactamase" evidence="5">
    <location>
        <begin position="56"/>
        <end position="260"/>
    </location>
</feature>
<reference evidence="7" key="1">
    <citation type="journal article" date="2017" name="Proc. Natl. Acad. Sci. U.S.A.">
        <title>Simulation of Deepwater Horizon oil plume reveals substrate specialization within a complex community of hydrocarbon-degraders.</title>
        <authorList>
            <person name="Hu P."/>
            <person name="Dubinsky E.A."/>
            <person name="Probst A.J."/>
            <person name="Wang J."/>
            <person name="Sieber C.M.K."/>
            <person name="Tom L.M."/>
            <person name="Gardinali P."/>
            <person name="Banfield J.F."/>
            <person name="Atlas R.M."/>
            <person name="Andersen G.L."/>
        </authorList>
    </citation>
    <scope>NUCLEOTIDE SEQUENCE [LARGE SCALE GENOMIC DNA]</scope>
</reference>
<dbReference type="GO" id="GO:0046872">
    <property type="term" value="F:metal ion binding"/>
    <property type="evidence" value="ECO:0007669"/>
    <property type="project" value="UniProtKB-KW"/>
</dbReference>
<comment type="similarity">
    <text evidence="1">Belongs to the metallo-beta-lactamase superfamily.</text>
</comment>
<dbReference type="InterPro" id="IPR001279">
    <property type="entry name" value="Metallo-B-lactamas"/>
</dbReference>
<protein>
    <recommendedName>
        <fullName evidence="5">Metallo-beta-lactamase domain-containing protein</fullName>
    </recommendedName>
</protein>
<comment type="caution">
    <text evidence="6">The sequence shown here is derived from an EMBL/GenBank/DDBJ whole genome shotgun (WGS) entry which is preliminary data.</text>
</comment>
<dbReference type="Gene3D" id="3.60.15.10">
    <property type="entry name" value="Ribonuclease Z/Hydroxyacylglutathione hydrolase-like"/>
    <property type="match status" value="1"/>
</dbReference>
<proteinExistence type="inferred from homology"/>
<evidence type="ECO:0000256" key="1">
    <source>
        <dbReference type="ARBA" id="ARBA00007749"/>
    </source>
</evidence>
<accession>A0A1Y5F8H5</accession>
<dbReference type="PANTHER" id="PTHR42978:SF3">
    <property type="entry name" value="BLR3078 PROTEIN"/>
    <property type="match status" value="1"/>
</dbReference>
<evidence type="ECO:0000256" key="3">
    <source>
        <dbReference type="ARBA" id="ARBA00022801"/>
    </source>
</evidence>
<name>A0A1Y5F8H5_9BACT</name>
<evidence type="ECO:0000313" key="6">
    <source>
        <dbReference type="EMBL" id="OUR97247.1"/>
    </source>
</evidence>
<dbReference type="PROSITE" id="PS51257">
    <property type="entry name" value="PROKAR_LIPOPROTEIN"/>
    <property type="match status" value="1"/>
</dbReference>
<dbReference type="EMBL" id="MAAO01000006">
    <property type="protein sequence ID" value="OUR97247.1"/>
    <property type="molecule type" value="Genomic_DNA"/>
</dbReference>
<keyword evidence="3" id="KW-0378">Hydrolase</keyword>
<evidence type="ECO:0000256" key="4">
    <source>
        <dbReference type="ARBA" id="ARBA00022833"/>
    </source>
</evidence>
<keyword evidence="2" id="KW-0479">Metal-binding</keyword>
<gene>
    <name evidence="6" type="ORF">A9Q84_13050</name>
</gene>
<evidence type="ECO:0000313" key="7">
    <source>
        <dbReference type="Proteomes" id="UP000196531"/>
    </source>
</evidence>
<dbReference type="CDD" id="cd07729">
    <property type="entry name" value="AHL_lactonase_MBL-fold"/>
    <property type="match status" value="1"/>
</dbReference>
<dbReference type="Pfam" id="PF00753">
    <property type="entry name" value="Lactamase_B"/>
    <property type="match status" value="1"/>
</dbReference>
<dbReference type="InterPro" id="IPR036866">
    <property type="entry name" value="RibonucZ/Hydroxyglut_hydro"/>
</dbReference>
<dbReference type="Proteomes" id="UP000196531">
    <property type="component" value="Unassembled WGS sequence"/>
</dbReference>
<evidence type="ECO:0000256" key="2">
    <source>
        <dbReference type="ARBA" id="ARBA00022723"/>
    </source>
</evidence>
<sequence>MKKLLPIICVLLASCAGMNETKKQTKLYVFECGKITVKDISLFSPGVDKGVEKKLTNSCYLIKHALGTLVWDTGLPDGLVKNKKGLTKGAFHLKKMRTLTSQLKEIGVEPSSVDYVAFSHFHFDHTGNANLFKNSKLIIQEVEFNAAFGKDAAKMGFKPKSYNKLNQATAIKVNGDHDVFGDGQVIIKSAPGHTIGHQVLFIDLYKKGPIVLSGDLYHFTKNRKNRRVPSFNYNKKQTLHTMDLIENFVNNTGAEFWIQHDLEFNQTIKHSPKFYQ</sequence>
<dbReference type="SMART" id="SM00849">
    <property type="entry name" value="Lactamase_B"/>
    <property type="match status" value="1"/>
</dbReference>
<organism evidence="6 7">
    <name type="scientific">Halobacteriovorax marinus</name>
    <dbReference type="NCBI Taxonomy" id="97084"/>
    <lineage>
        <taxon>Bacteria</taxon>
        <taxon>Pseudomonadati</taxon>
        <taxon>Bdellovibrionota</taxon>
        <taxon>Bacteriovoracia</taxon>
        <taxon>Bacteriovoracales</taxon>
        <taxon>Halobacteriovoraceae</taxon>
        <taxon>Halobacteriovorax</taxon>
    </lineage>
</organism>
<dbReference type="GO" id="GO:0016787">
    <property type="term" value="F:hydrolase activity"/>
    <property type="evidence" value="ECO:0007669"/>
    <property type="project" value="UniProtKB-KW"/>
</dbReference>
<dbReference type="InterPro" id="IPR051013">
    <property type="entry name" value="MBL_superfamily_lactonases"/>
</dbReference>
<evidence type="ECO:0000259" key="5">
    <source>
        <dbReference type="SMART" id="SM00849"/>
    </source>
</evidence>
<dbReference type="SUPFAM" id="SSF56281">
    <property type="entry name" value="Metallo-hydrolase/oxidoreductase"/>
    <property type="match status" value="1"/>
</dbReference>
<dbReference type="PANTHER" id="PTHR42978">
    <property type="entry name" value="QUORUM-QUENCHING LACTONASE YTNP-RELATED-RELATED"/>
    <property type="match status" value="1"/>
</dbReference>